<comment type="caution">
    <text evidence="3">The sequence shown here is derived from an EMBL/GenBank/DDBJ whole genome shotgun (WGS) entry which is preliminary data.</text>
</comment>
<evidence type="ECO:0000313" key="4">
    <source>
        <dbReference type="Proteomes" id="UP000245119"/>
    </source>
</evidence>
<organism evidence="3 4">
    <name type="scientific">Pomacea canaliculata</name>
    <name type="common">Golden apple snail</name>
    <dbReference type="NCBI Taxonomy" id="400727"/>
    <lineage>
        <taxon>Eukaryota</taxon>
        <taxon>Metazoa</taxon>
        <taxon>Spiralia</taxon>
        <taxon>Lophotrochozoa</taxon>
        <taxon>Mollusca</taxon>
        <taxon>Gastropoda</taxon>
        <taxon>Caenogastropoda</taxon>
        <taxon>Architaenioglossa</taxon>
        <taxon>Ampullarioidea</taxon>
        <taxon>Ampullariidae</taxon>
        <taxon>Pomacea</taxon>
    </lineage>
</organism>
<feature type="transmembrane region" description="Helical" evidence="1">
    <location>
        <begin position="29"/>
        <end position="53"/>
    </location>
</feature>
<keyword evidence="1" id="KW-1133">Transmembrane helix</keyword>
<keyword evidence="1" id="KW-0472">Membrane</keyword>
<evidence type="ECO:0000256" key="2">
    <source>
        <dbReference type="SAM" id="SignalP"/>
    </source>
</evidence>
<name>A0A2T7PY18_POMCA</name>
<protein>
    <submittedName>
        <fullName evidence="3">Uncharacterized protein</fullName>
    </submittedName>
</protein>
<dbReference type="EMBL" id="PZQS01000001">
    <property type="protein sequence ID" value="PVD38313.1"/>
    <property type="molecule type" value="Genomic_DNA"/>
</dbReference>
<dbReference type="Proteomes" id="UP000245119">
    <property type="component" value="Linkage Group LG1"/>
</dbReference>
<evidence type="ECO:0000313" key="3">
    <source>
        <dbReference type="EMBL" id="PVD38313.1"/>
    </source>
</evidence>
<keyword evidence="1" id="KW-0812">Transmembrane</keyword>
<evidence type="ECO:0000256" key="1">
    <source>
        <dbReference type="SAM" id="Phobius"/>
    </source>
</evidence>
<dbReference type="AlphaFoldDB" id="A0A2T7PY18"/>
<keyword evidence="2" id="KW-0732">Signal</keyword>
<reference evidence="3 4" key="1">
    <citation type="submission" date="2018-04" db="EMBL/GenBank/DDBJ databases">
        <title>The genome of golden apple snail Pomacea canaliculata provides insight into stress tolerance and invasive adaptation.</title>
        <authorList>
            <person name="Liu C."/>
            <person name="Liu B."/>
            <person name="Ren Y."/>
            <person name="Zhang Y."/>
            <person name="Wang H."/>
            <person name="Li S."/>
            <person name="Jiang F."/>
            <person name="Yin L."/>
            <person name="Zhang G."/>
            <person name="Qian W."/>
            <person name="Fan W."/>
        </authorList>
    </citation>
    <scope>NUCLEOTIDE SEQUENCE [LARGE SCALE GENOMIC DNA]</scope>
    <source>
        <strain evidence="3">SZHN2017</strain>
        <tissue evidence="3">Muscle</tissue>
    </source>
</reference>
<keyword evidence="4" id="KW-1185">Reference proteome</keyword>
<proteinExistence type="predicted"/>
<sequence length="235" mass="24693">MLLTLNILWLSSLLTAIQVQQVAALDTTTAMGIAAGCVLGVAALAVLLVLLWVKCRHKISASLDAKQESYKSFDGEGDFVLSPGCYTITNPGFELGPDTQGPDTQGPIVLTTVPGPLGVDADEVPPASFTLSTFSNQEESVDQPQSSLPSTVVDREAVSVSQQPLITSTSLGDEIVPDSPHSVSQSYVFCQETVPDSPQSVNLSPVSGQDSGLDLSQSFIILENPNAVVDDQNCT</sequence>
<accession>A0A2T7PY18</accession>
<feature type="signal peptide" evidence="2">
    <location>
        <begin position="1"/>
        <end position="24"/>
    </location>
</feature>
<feature type="chain" id="PRO_5015495185" evidence="2">
    <location>
        <begin position="25"/>
        <end position="235"/>
    </location>
</feature>
<gene>
    <name evidence="3" type="ORF">C0Q70_00925</name>
</gene>